<dbReference type="GO" id="GO:0031515">
    <property type="term" value="C:tRNA (m1A) methyltransferase complex"/>
    <property type="evidence" value="ECO:0007669"/>
    <property type="project" value="InterPro"/>
</dbReference>
<feature type="compositionally biased region" description="Basic residues" evidence="7">
    <location>
        <begin position="473"/>
        <end position="482"/>
    </location>
</feature>
<feature type="compositionally biased region" description="Basic and acidic residues" evidence="7">
    <location>
        <begin position="303"/>
        <end position="317"/>
    </location>
</feature>
<feature type="region of interest" description="Disordered" evidence="7">
    <location>
        <begin position="472"/>
        <end position="491"/>
    </location>
</feature>
<dbReference type="AlphaFoldDB" id="A0AAD9JCQ9"/>
<evidence type="ECO:0000256" key="2">
    <source>
        <dbReference type="ARBA" id="ARBA00008320"/>
    </source>
</evidence>
<evidence type="ECO:0000313" key="9">
    <source>
        <dbReference type="Proteomes" id="UP001208570"/>
    </source>
</evidence>
<evidence type="ECO:0000256" key="4">
    <source>
        <dbReference type="ARBA" id="ARBA00022694"/>
    </source>
</evidence>
<evidence type="ECO:0000256" key="7">
    <source>
        <dbReference type="SAM" id="MobiDB-lite"/>
    </source>
</evidence>
<dbReference type="GO" id="GO:0030488">
    <property type="term" value="P:tRNA methylation"/>
    <property type="evidence" value="ECO:0007669"/>
    <property type="project" value="InterPro"/>
</dbReference>
<dbReference type="EMBL" id="JAODUP010000427">
    <property type="protein sequence ID" value="KAK2150030.1"/>
    <property type="molecule type" value="Genomic_DNA"/>
</dbReference>
<organism evidence="8 9">
    <name type="scientific">Paralvinella palmiformis</name>
    <dbReference type="NCBI Taxonomy" id="53620"/>
    <lineage>
        <taxon>Eukaryota</taxon>
        <taxon>Metazoa</taxon>
        <taxon>Spiralia</taxon>
        <taxon>Lophotrochozoa</taxon>
        <taxon>Annelida</taxon>
        <taxon>Polychaeta</taxon>
        <taxon>Sedentaria</taxon>
        <taxon>Canalipalpata</taxon>
        <taxon>Terebellida</taxon>
        <taxon>Terebelliformia</taxon>
        <taxon>Alvinellidae</taxon>
        <taxon>Paralvinella</taxon>
    </lineage>
</organism>
<name>A0AAD9JCQ9_9ANNE</name>
<keyword evidence="4" id="KW-0819">tRNA processing</keyword>
<sequence>MAEQTLTVEETTCGIIQEGDQVVIRKDKNLKVVPVRRNSKLWIERCKFFLDSAIGFPYGTSFEVVNHKLVKVSHTDVDKDVDLEQEPHEDGVKDNRFLTDTTLNQKLSSDTIRTMRKEGIHGEEIVEQLIQNSATFNQKNEFARQKYIKKKKRKYVPIITVLKPTARLLLEMYYNKGPNRICNLRMDSLGQLLSWANVHSGSKLMVVESCVGLVVGAVMERMGGQGTVIHIFSGSAPVQQAVESFDFPEEYQKNLYNFPMARVAQLKRPGGADGADVKVPGSDLDTYIRDTADTEKVDCTSIEKNDGEIDGGKKAEESSEPCQKPCGSAKKGLKRGHVEINTNCGDKISSHSYSYESYRFCGTKQTNSDILSVQRGMPLMDCYVHLRDRGGVVLLKLTETWLRGYQTTSTHNLSHTIHTSNRTNCRHDSDTNTFKKPIVWMATSTPKKGIRINGSESLGSPEEIPDVVIQKTRNAKKKRRRGKETAFRQKEKDACSIINDVDALKRKLRT</sequence>
<reference evidence="8" key="1">
    <citation type="journal article" date="2023" name="Mol. Biol. Evol.">
        <title>Third-Generation Sequencing Reveals the Adaptive Role of the Epigenome in Three Deep-Sea Polychaetes.</title>
        <authorList>
            <person name="Perez M."/>
            <person name="Aroh O."/>
            <person name="Sun Y."/>
            <person name="Lan Y."/>
            <person name="Juniper S.K."/>
            <person name="Young C.R."/>
            <person name="Angers B."/>
            <person name="Qian P.Y."/>
        </authorList>
    </citation>
    <scope>NUCLEOTIDE SEQUENCE</scope>
    <source>
        <strain evidence="8">P08H-3</strain>
    </source>
</reference>
<keyword evidence="9" id="KW-1185">Reference proteome</keyword>
<evidence type="ECO:0000256" key="6">
    <source>
        <dbReference type="ARBA" id="ARBA00032319"/>
    </source>
</evidence>
<protein>
    <recommendedName>
        <fullName evidence="3">tRNA (adenine(58)-N(1))-methyltransferase non-catalytic subunit TRM6</fullName>
    </recommendedName>
    <alternativeName>
        <fullName evidence="6">tRNA(m1A58)-methyltransferase subunit TRM6</fullName>
    </alternativeName>
</protein>
<gene>
    <name evidence="8" type="ORF">LSH36_427g06043</name>
</gene>
<evidence type="ECO:0000256" key="5">
    <source>
        <dbReference type="ARBA" id="ARBA00023242"/>
    </source>
</evidence>
<evidence type="ECO:0000313" key="8">
    <source>
        <dbReference type="EMBL" id="KAK2150030.1"/>
    </source>
</evidence>
<dbReference type="Proteomes" id="UP001208570">
    <property type="component" value="Unassembled WGS sequence"/>
</dbReference>
<feature type="non-terminal residue" evidence="8">
    <location>
        <position position="510"/>
    </location>
</feature>
<evidence type="ECO:0000256" key="3">
    <source>
        <dbReference type="ARBA" id="ARBA00021704"/>
    </source>
</evidence>
<evidence type="ECO:0000256" key="1">
    <source>
        <dbReference type="ARBA" id="ARBA00004123"/>
    </source>
</evidence>
<dbReference type="GO" id="GO:0005634">
    <property type="term" value="C:nucleus"/>
    <property type="evidence" value="ECO:0007669"/>
    <property type="project" value="UniProtKB-SubCell"/>
</dbReference>
<keyword evidence="5" id="KW-0539">Nucleus</keyword>
<dbReference type="InterPro" id="IPR017423">
    <property type="entry name" value="TRM6"/>
</dbReference>
<dbReference type="PANTHER" id="PTHR12945:SF0">
    <property type="entry name" value="TRNA (ADENINE(58)-N(1))-METHYLTRANSFERASE NON-CATALYTIC SUBUNIT TRM6"/>
    <property type="match status" value="1"/>
</dbReference>
<accession>A0AAD9JCQ9</accession>
<comment type="similarity">
    <text evidence="2">Belongs to the TRM6/GCD10 family.</text>
</comment>
<dbReference type="PANTHER" id="PTHR12945">
    <property type="entry name" value="TRANSLATION INITIATION FACTOR EIF3-RELATED"/>
    <property type="match status" value="1"/>
</dbReference>
<feature type="region of interest" description="Disordered" evidence="7">
    <location>
        <begin position="303"/>
        <end position="328"/>
    </location>
</feature>
<comment type="caution">
    <text evidence="8">The sequence shown here is derived from an EMBL/GenBank/DDBJ whole genome shotgun (WGS) entry which is preliminary data.</text>
</comment>
<comment type="subcellular location">
    <subcellularLocation>
        <location evidence="1">Nucleus</location>
    </subcellularLocation>
</comment>
<dbReference type="Pfam" id="PF04189">
    <property type="entry name" value="Gcd10p"/>
    <property type="match status" value="1"/>
</dbReference>
<proteinExistence type="inferred from homology"/>